<keyword evidence="2" id="KW-1185">Reference proteome</keyword>
<evidence type="ECO:0000313" key="2">
    <source>
        <dbReference type="Proteomes" id="UP001311232"/>
    </source>
</evidence>
<proteinExistence type="predicted"/>
<gene>
    <name evidence="1" type="ORF">CRENBAI_025063</name>
</gene>
<sequence>MLLERCDWQVLRCSCCSSASNQPGLKRSGDREGVFSSLSHKAWECFLPEFLWASCLCRVQMNVEIQASKNLSCKSPFCLPPGPMSLKISFYQASENPPPACPPSHGLSFSSRCPLNGVKHKVRRTRKYFSPLLHPPVNLNHHVRSQSCPLIQSGFQNELTFVNKLFKCCHWFPFDCVYQSLKTIHYDRTNLPF</sequence>
<comment type="caution">
    <text evidence="1">The sequence shown here is derived from an EMBL/GenBank/DDBJ whole genome shotgun (WGS) entry which is preliminary data.</text>
</comment>
<accession>A0AAV9QS55</accession>
<organism evidence="1 2">
    <name type="scientific">Crenichthys baileyi</name>
    <name type="common">White River springfish</name>
    <dbReference type="NCBI Taxonomy" id="28760"/>
    <lineage>
        <taxon>Eukaryota</taxon>
        <taxon>Metazoa</taxon>
        <taxon>Chordata</taxon>
        <taxon>Craniata</taxon>
        <taxon>Vertebrata</taxon>
        <taxon>Euteleostomi</taxon>
        <taxon>Actinopterygii</taxon>
        <taxon>Neopterygii</taxon>
        <taxon>Teleostei</taxon>
        <taxon>Neoteleostei</taxon>
        <taxon>Acanthomorphata</taxon>
        <taxon>Ovalentaria</taxon>
        <taxon>Atherinomorphae</taxon>
        <taxon>Cyprinodontiformes</taxon>
        <taxon>Goodeidae</taxon>
        <taxon>Crenichthys</taxon>
    </lineage>
</organism>
<dbReference type="EMBL" id="JAHHUM010002960">
    <property type="protein sequence ID" value="KAK5599167.1"/>
    <property type="molecule type" value="Genomic_DNA"/>
</dbReference>
<dbReference type="AlphaFoldDB" id="A0AAV9QS55"/>
<dbReference type="Proteomes" id="UP001311232">
    <property type="component" value="Unassembled WGS sequence"/>
</dbReference>
<protein>
    <submittedName>
        <fullName evidence="1">Uncharacterized protein</fullName>
    </submittedName>
</protein>
<reference evidence="1 2" key="1">
    <citation type="submission" date="2021-06" db="EMBL/GenBank/DDBJ databases">
        <authorList>
            <person name="Palmer J.M."/>
        </authorList>
    </citation>
    <scope>NUCLEOTIDE SEQUENCE [LARGE SCALE GENOMIC DNA]</scope>
    <source>
        <strain evidence="1 2">MEX-2019</strain>
        <tissue evidence="1">Muscle</tissue>
    </source>
</reference>
<name>A0AAV9QS55_9TELE</name>
<evidence type="ECO:0000313" key="1">
    <source>
        <dbReference type="EMBL" id="KAK5599167.1"/>
    </source>
</evidence>